<evidence type="ECO:0000256" key="4">
    <source>
        <dbReference type="ARBA" id="ARBA00022837"/>
    </source>
</evidence>
<keyword evidence="5" id="KW-0326">Glycosidase</keyword>
<sequence>MIKKLLFILFLLPAVVGKAQNISVKSPDGSISLTFKLKNNQAFYNVSRNGTQVLEDSRLGVIEKEANLSDALSLISAEKQTIVKDNYSLYTGKKKNYSYLANKRTVHLKNPTGKKLDIIFQVSNDGIAFRYFFPGQGVVNIWSESSSFKFDTDTKAWLQPIAEAKTGWEHTNPSYEEYYLKDVPVGVDCPTKAGWVYPALFHSKDTWMIVSETWMDGNYCATRLSPEAKNGEYHVTFPGDKEIFTDGNAKPQVKGSFYSPWRIIALGSLKTVTESTLGTDLAKPAEKINTAFVKPGIASWSWVLLKDDFTVYNTQKQFIDYAAEMKWQYCLIDADWDRKIGYEKIKELADYAKTKNVGLILWYNSAGKWNTVPYTPKNKLISAESRAAEFSKLKSIGIKGIKADFFGGDGQSMIKYYIDLFRDAAKYGLMVNCHGTTLPRGWQRTFPNVVTMESIKGMEFITFEQQNADEEPAHATTIPFTRNVFDPMDFTPMALYKIPNIQRRTTAAFELATPVIFTSGVQHMAETPEGMSHVPGYVKALLRELPVSWDETRFIDGYPGKLVVMARRSGNKWFVCGINGENQEKALMLDLSFLKNEAKLISDGQEKNSFTEQQVKPSAKTSVTLKPYGGFVLVADN</sequence>
<comment type="subunit">
    <text evidence="2">Monomer.</text>
</comment>
<reference evidence="10 11" key="1">
    <citation type="submission" date="2019-11" db="EMBL/GenBank/DDBJ databases">
        <title>Pedobacter sp. HMF7647 Genome sequencing and assembly.</title>
        <authorList>
            <person name="Kang H."/>
            <person name="Kim H."/>
            <person name="Joh K."/>
        </authorList>
    </citation>
    <scope>NUCLEOTIDE SEQUENCE [LARGE SCALE GENOMIC DNA]</scope>
    <source>
        <strain evidence="10 11">HMF7647</strain>
    </source>
</reference>
<proteinExistence type="predicted"/>
<comment type="caution">
    <text evidence="10">The sequence shown here is derived from an EMBL/GenBank/DDBJ whole genome shotgun (WGS) entry which is preliminary data.</text>
</comment>
<dbReference type="Gene3D" id="2.70.98.10">
    <property type="match status" value="1"/>
</dbReference>
<dbReference type="InterPro" id="IPR019563">
    <property type="entry name" value="GH97_catalytic"/>
</dbReference>
<evidence type="ECO:0000259" key="9">
    <source>
        <dbReference type="Pfam" id="PF14509"/>
    </source>
</evidence>
<dbReference type="AlphaFoldDB" id="A0A7K1Y852"/>
<dbReference type="GO" id="GO:0030246">
    <property type="term" value="F:carbohydrate binding"/>
    <property type="evidence" value="ECO:0007669"/>
    <property type="project" value="InterPro"/>
</dbReference>
<evidence type="ECO:0000256" key="3">
    <source>
        <dbReference type="ARBA" id="ARBA00022801"/>
    </source>
</evidence>
<dbReference type="Proteomes" id="UP000466586">
    <property type="component" value="Unassembled WGS sequence"/>
</dbReference>
<dbReference type="InterPro" id="IPR013785">
    <property type="entry name" value="Aldolase_TIM"/>
</dbReference>
<dbReference type="InterPro" id="IPR029483">
    <property type="entry name" value="GH97_C"/>
</dbReference>
<evidence type="ECO:0000259" key="8">
    <source>
        <dbReference type="Pfam" id="PF14508"/>
    </source>
</evidence>
<name>A0A7K1Y852_9SPHI</name>
<protein>
    <submittedName>
        <fullName evidence="10">Glycoside hydrolase family 97 protein</fullName>
    </submittedName>
</protein>
<keyword evidence="3 10" id="KW-0378">Hydrolase</keyword>
<feature type="domain" description="Glycosyl-hydrolase 97 catalytic" evidence="7">
    <location>
        <begin position="313"/>
        <end position="454"/>
    </location>
</feature>
<dbReference type="Pfam" id="PF10566">
    <property type="entry name" value="Glyco_hydro_97"/>
    <property type="match status" value="1"/>
</dbReference>
<dbReference type="InterPro" id="IPR014718">
    <property type="entry name" value="GH-type_carb-bd"/>
</dbReference>
<dbReference type="RefSeq" id="WP_160843964.1">
    <property type="nucleotide sequence ID" value="NZ_WVHT01000003.1"/>
</dbReference>
<evidence type="ECO:0000313" key="11">
    <source>
        <dbReference type="Proteomes" id="UP000466586"/>
    </source>
</evidence>
<evidence type="ECO:0000256" key="2">
    <source>
        <dbReference type="ARBA" id="ARBA00011245"/>
    </source>
</evidence>
<dbReference type="PANTHER" id="PTHR35803:SF2">
    <property type="entry name" value="RETAINING ALPHA-GALACTOSIDASE"/>
    <property type="match status" value="1"/>
</dbReference>
<dbReference type="Gene3D" id="3.20.20.70">
    <property type="entry name" value="Aldolase class I"/>
    <property type="match status" value="1"/>
</dbReference>
<dbReference type="Gene3D" id="2.60.40.1180">
    <property type="entry name" value="Golgi alpha-mannosidase II"/>
    <property type="match status" value="1"/>
</dbReference>
<dbReference type="GO" id="GO:0016798">
    <property type="term" value="F:hydrolase activity, acting on glycosyl bonds"/>
    <property type="evidence" value="ECO:0007669"/>
    <property type="project" value="UniProtKB-KW"/>
</dbReference>
<dbReference type="InterPro" id="IPR052720">
    <property type="entry name" value="Glycosyl_hydrolase_97"/>
</dbReference>
<dbReference type="EMBL" id="WVHT01000003">
    <property type="protein sequence ID" value="MXV50773.1"/>
    <property type="molecule type" value="Genomic_DNA"/>
</dbReference>
<keyword evidence="11" id="KW-1185">Reference proteome</keyword>
<keyword evidence="6" id="KW-0732">Signal</keyword>
<dbReference type="PANTHER" id="PTHR35803">
    <property type="entry name" value="GLUCAN 1,4-ALPHA-GLUCOSIDASE SUSB-RELATED"/>
    <property type="match status" value="1"/>
</dbReference>
<feature type="signal peptide" evidence="6">
    <location>
        <begin position="1"/>
        <end position="19"/>
    </location>
</feature>
<feature type="domain" description="Glycosyl-hydrolase 97 C-terminal oligomerisation" evidence="9">
    <location>
        <begin position="548"/>
        <end position="633"/>
    </location>
</feature>
<organism evidence="10 11">
    <name type="scientific">Hufsiella arboris</name>
    <dbReference type="NCBI Taxonomy" id="2695275"/>
    <lineage>
        <taxon>Bacteria</taxon>
        <taxon>Pseudomonadati</taxon>
        <taxon>Bacteroidota</taxon>
        <taxon>Sphingobacteriia</taxon>
        <taxon>Sphingobacteriales</taxon>
        <taxon>Sphingobacteriaceae</taxon>
        <taxon>Hufsiella</taxon>
    </lineage>
</organism>
<evidence type="ECO:0000313" key="10">
    <source>
        <dbReference type="EMBL" id="MXV50773.1"/>
    </source>
</evidence>
<feature type="chain" id="PRO_5029606405" evidence="6">
    <location>
        <begin position="20"/>
        <end position="637"/>
    </location>
</feature>
<evidence type="ECO:0000256" key="1">
    <source>
        <dbReference type="ARBA" id="ARBA00001913"/>
    </source>
</evidence>
<feature type="domain" description="Glycosyl-hydrolase 97 N-terminal" evidence="8">
    <location>
        <begin position="24"/>
        <end position="284"/>
    </location>
</feature>
<dbReference type="InterPro" id="IPR013780">
    <property type="entry name" value="Glyco_hydro_b"/>
</dbReference>
<keyword evidence="4" id="KW-0106">Calcium</keyword>
<evidence type="ECO:0000256" key="6">
    <source>
        <dbReference type="SAM" id="SignalP"/>
    </source>
</evidence>
<dbReference type="InterPro" id="IPR029486">
    <property type="entry name" value="GH97_N"/>
</dbReference>
<accession>A0A7K1Y852</accession>
<evidence type="ECO:0000256" key="5">
    <source>
        <dbReference type="ARBA" id="ARBA00023295"/>
    </source>
</evidence>
<gene>
    <name evidence="10" type="ORF">GS399_07290</name>
</gene>
<evidence type="ECO:0000259" key="7">
    <source>
        <dbReference type="Pfam" id="PF10566"/>
    </source>
</evidence>
<dbReference type="InterPro" id="IPR017853">
    <property type="entry name" value="GH"/>
</dbReference>
<dbReference type="SUPFAM" id="SSF51445">
    <property type="entry name" value="(Trans)glycosidases"/>
    <property type="match status" value="1"/>
</dbReference>
<comment type="cofactor">
    <cofactor evidence="1">
        <name>Ca(2+)</name>
        <dbReference type="ChEBI" id="CHEBI:29108"/>
    </cofactor>
</comment>
<dbReference type="Pfam" id="PF14508">
    <property type="entry name" value="GH97_N"/>
    <property type="match status" value="1"/>
</dbReference>
<dbReference type="Pfam" id="PF14509">
    <property type="entry name" value="GH97_C"/>
    <property type="match status" value="1"/>
</dbReference>